<accession>X1VMS2</accession>
<organism evidence="1">
    <name type="scientific">marine sediment metagenome</name>
    <dbReference type="NCBI Taxonomy" id="412755"/>
    <lineage>
        <taxon>unclassified sequences</taxon>
        <taxon>metagenomes</taxon>
        <taxon>ecological metagenomes</taxon>
    </lineage>
</organism>
<protein>
    <submittedName>
        <fullName evidence="1">Uncharacterized protein</fullName>
    </submittedName>
</protein>
<name>X1VMS2_9ZZZZ</name>
<comment type="caution">
    <text evidence="1">The sequence shown here is derived from an EMBL/GenBank/DDBJ whole genome shotgun (WGS) entry which is preliminary data.</text>
</comment>
<reference evidence="1" key="1">
    <citation type="journal article" date="2014" name="Front. Microbiol.">
        <title>High frequency of phylogenetically diverse reductive dehalogenase-homologous genes in deep subseafloor sedimentary metagenomes.</title>
        <authorList>
            <person name="Kawai M."/>
            <person name="Futagami T."/>
            <person name="Toyoda A."/>
            <person name="Takaki Y."/>
            <person name="Nishi S."/>
            <person name="Hori S."/>
            <person name="Arai W."/>
            <person name="Tsubouchi T."/>
            <person name="Morono Y."/>
            <person name="Uchiyama I."/>
            <person name="Ito T."/>
            <person name="Fujiyama A."/>
            <person name="Inagaki F."/>
            <person name="Takami H."/>
        </authorList>
    </citation>
    <scope>NUCLEOTIDE SEQUENCE</scope>
    <source>
        <strain evidence="1">Expedition CK06-06</strain>
    </source>
</reference>
<dbReference type="AlphaFoldDB" id="X1VMS2"/>
<evidence type="ECO:0000313" key="1">
    <source>
        <dbReference type="EMBL" id="GAJ09895.1"/>
    </source>
</evidence>
<sequence length="80" mass="9293">MELTPSEVDWIVIVYGRTYEIKDELKSLGFRWSQANKAWYHLGLFKEGQCEYLAELLTDPSWPGIFIRLCSLDVPISLLV</sequence>
<proteinExistence type="predicted"/>
<gene>
    <name evidence="1" type="ORF">S12H4_43694</name>
</gene>
<dbReference type="EMBL" id="BARW01026842">
    <property type="protein sequence ID" value="GAJ09895.1"/>
    <property type="molecule type" value="Genomic_DNA"/>
</dbReference>